<gene>
    <name evidence="1" type="ORF">AN484_13790</name>
</gene>
<dbReference type="AlphaFoldDB" id="A0A1B7X1D2"/>
<proteinExistence type="predicted"/>
<comment type="caution">
    <text evidence="1">The sequence shown here is derived from an EMBL/GenBank/DDBJ whole genome shotgun (WGS) entry which is preliminary data.</text>
</comment>
<dbReference type="EMBL" id="LJOW01000066">
    <property type="protein sequence ID" value="OBQ43177.1"/>
    <property type="molecule type" value="Genomic_DNA"/>
</dbReference>
<accession>A0A1B7X1D2</accession>
<name>A0A1B7X1D2_APHFL</name>
<organism evidence="1 2">
    <name type="scientific">Aphanizomenon flos-aquae WA102</name>
    <dbReference type="NCBI Taxonomy" id="1710896"/>
    <lineage>
        <taxon>Bacteria</taxon>
        <taxon>Bacillati</taxon>
        <taxon>Cyanobacteriota</taxon>
        <taxon>Cyanophyceae</taxon>
        <taxon>Nostocales</taxon>
        <taxon>Aphanizomenonaceae</taxon>
        <taxon>Aphanizomenon</taxon>
    </lineage>
</organism>
<reference evidence="1 2" key="1">
    <citation type="submission" date="2015-09" db="EMBL/GenBank/DDBJ databases">
        <title>Aphanizomenon flos-aquae WA102.</title>
        <authorList>
            <person name="Driscoll C."/>
        </authorList>
    </citation>
    <scope>NUCLEOTIDE SEQUENCE [LARGE SCALE GENOMIC DNA]</scope>
    <source>
        <strain evidence="1">WA102</strain>
    </source>
</reference>
<evidence type="ECO:0000313" key="2">
    <source>
        <dbReference type="Proteomes" id="UP000092093"/>
    </source>
</evidence>
<evidence type="ECO:0000313" key="1">
    <source>
        <dbReference type="EMBL" id="OBQ43177.1"/>
    </source>
</evidence>
<protein>
    <submittedName>
        <fullName evidence="1">Uncharacterized protein</fullName>
    </submittedName>
</protein>
<dbReference type="Proteomes" id="UP000092093">
    <property type="component" value="Unassembled WGS sequence"/>
</dbReference>
<sequence>MIFIREINPLSAKLLERNKATADIWLSMAGYGAKSTKLEHRTNVRESLISKRAEAYAEYYQGSVYGAESKIIDVEYEIAASNRQILADSKQQKMESNQSRKQKLAEYINSAFAE</sequence>